<dbReference type="SUPFAM" id="SSF47874">
    <property type="entry name" value="Annexin"/>
    <property type="match status" value="2"/>
</dbReference>
<evidence type="ECO:0000256" key="4">
    <source>
        <dbReference type="ARBA" id="ARBA00023216"/>
    </source>
</evidence>
<reference evidence="8" key="1">
    <citation type="submission" date="2013-10" db="EMBL/GenBank/DDBJ databases">
        <title>Genome sequencing of Onchocerca volvulus.</title>
        <authorList>
            <person name="Cotton J."/>
            <person name="Tsai J."/>
            <person name="Stanley E."/>
            <person name="Tracey A."/>
            <person name="Holroyd N."/>
            <person name="Lustigman S."/>
            <person name="Berriman M."/>
        </authorList>
    </citation>
    <scope>NUCLEOTIDE SEQUENCE</scope>
</reference>
<dbReference type="InterPro" id="IPR037104">
    <property type="entry name" value="Annexin_sf"/>
</dbReference>
<name>A0A8R1Y109_ONCVO</name>
<dbReference type="InterPro" id="IPR001464">
    <property type="entry name" value="Annexin"/>
</dbReference>
<dbReference type="PROSITE" id="PS00223">
    <property type="entry name" value="ANNEXIN_1"/>
    <property type="match status" value="3"/>
</dbReference>
<dbReference type="Gene3D" id="1.10.220.10">
    <property type="entry name" value="Annexin"/>
    <property type="match status" value="5"/>
</dbReference>
<keyword evidence="2 6" id="KW-0677">Repeat</keyword>
<keyword evidence="3 6" id="KW-0106">Calcium</keyword>
<evidence type="ECO:0000256" key="5">
    <source>
        <dbReference type="ARBA" id="ARBA00023302"/>
    </source>
</evidence>
<dbReference type="PANTHER" id="PTHR10502">
    <property type="entry name" value="ANNEXIN"/>
    <property type="match status" value="1"/>
</dbReference>
<dbReference type="PANTHER" id="PTHR10502:SF177">
    <property type="entry name" value="ANNEXIN B10"/>
    <property type="match status" value="1"/>
</dbReference>
<evidence type="ECO:0000313" key="8">
    <source>
        <dbReference type="Proteomes" id="UP000024404"/>
    </source>
</evidence>
<protein>
    <recommendedName>
        <fullName evidence="6">Annexin</fullName>
    </recommendedName>
</protein>
<dbReference type="EMBL" id="CMVM020000259">
    <property type="status" value="NOT_ANNOTATED_CDS"/>
    <property type="molecule type" value="Genomic_DNA"/>
</dbReference>
<organism evidence="7 8">
    <name type="scientific">Onchocerca volvulus</name>
    <dbReference type="NCBI Taxonomy" id="6282"/>
    <lineage>
        <taxon>Eukaryota</taxon>
        <taxon>Metazoa</taxon>
        <taxon>Ecdysozoa</taxon>
        <taxon>Nematoda</taxon>
        <taxon>Chromadorea</taxon>
        <taxon>Rhabditida</taxon>
        <taxon>Spirurina</taxon>
        <taxon>Spiruromorpha</taxon>
        <taxon>Filarioidea</taxon>
        <taxon>Onchocercidae</taxon>
        <taxon>Onchocerca</taxon>
    </lineage>
</organism>
<accession>A0A8R1Y109</accession>
<dbReference type="InterPro" id="IPR018252">
    <property type="entry name" value="Annexin_repeat_CS"/>
</dbReference>
<dbReference type="FunFam" id="1.10.220.10:FF:000003">
    <property type="entry name" value="Annexin"/>
    <property type="match status" value="2"/>
</dbReference>
<keyword evidence="8" id="KW-1185">Reference proteome</keyword>
<keyword evidence="4 6" id="KW-0041">Annexin</keyword>
<dbReference type="GO" id="GO:0001786">
    <property type="term" value="F:phosphatidylserine binding"/>
    <property type="evidence" value="ECO:0007669"/>
    <property type="project" value="TreeGrafter"/>
</dbReference>
<dbReference type="SMART" id="SM00335">
    <property type="entry name" value="ANX"/>
    <property type="match status" value="5"/>
</dbReference>
<dbReference type="GO" id="GO:0005737">
    <property type="term" value="C:cytoplasm"/>
    <property type="evidence" value="ECO:0007669"/>
    <property type="project" value="TreeGrafter"/>
</dbReference>
<dbReference type="EnsemblMetazoa" id="OVOC9267.1">
    <property type="protein sequence ID" value="OVOC9267.1"/>
    <property type="gene ID" value="WBGene00246076"/>
</dbReference>
<dbReference type="FunFam" id="1.10.220.10:FF:000002">
    <property type="entry name" value="Annexin"/>
    <property type="match status" value="1"/>
</dbReference>
<comment type="similarity">
    <text evidence="1 6">Belongs to the annexin family.</text>
</comment>
<dbReference type="GO" id="GO:0005886">
    <property type="term" value="C:plasma membrane"/>
    <property type="evidence" value="ECO:0007669"/>
    <property type="project" value="TreeGrafter"/>
</dbReference>
<dbReference type="PROSITE" id="PS51897">
    <property type="entry name" value="ANNEXIN_2"/>
    <property type="match status" value="5"/>
</dbReference>
<dbReference type="GO" id="GO:0005544">
    <property type="term" value="F:calcium-dependent phospholipid binding"/>
    <property type="evidence" value="ECO:0007669"/>
    <property type="project" value="UniProtKB-KW"/>
</dbReference>
<evidence type="ECO:0000256" key="3">
    <source>
        <dbReference type="ARBA" id="ARBA00022837"/>
    </source>
</evidence>
<dbReference type="GO" id="GO:0012506">
    <property type="term" value="C:vesicle membrane"/>
    <property type="evidence" value="ECO:0007669"/>
    <property type="project" value="TreeGrafter"/>
</dbReference>
<dbReference type="PRINTS" id="PR00196">
    <property type="entry name" value="ANNEXIN"/>
</dbReference>
<dbReference type="GO" id="GO:0005509">
    <property type="term" value="F:calcium ion binding"/>
    <property type="evidence" value="ECO:0007669"/>
    <property type="project" value="InterPro"/>
</dbReference>
<keyword evidence="5 6" id="KW-0111">Calcium/phospholipid-binding</keyword>
<evidence type="ECO:0000256" key="6">
    <source>
        <dbReference type="RuleBase" id="RU003540"/>
    </source>
</evidence>
<sequence length="395" mass="45307">MFRYQHQFYGTIKPKINFDPEQAAEILHKAMKGIGCDKEKVLQILTTINNEQRQETALQFKSMYGKDLVHSLKSELHGDFEDVILALMMTPSDYDARQLHHAISGIGTKEKILIEIICSRTNDEIHRIKEKYRENYGNSIEDDVEGDTSGHFKRLLIALLQGNRNESMNIDYLKANQGIGTKEKILIEIICSRTNDEIHRIKEKYRENYGNSLEDDVEGDTSGHFKRLLIALLQGNRNESMNIDYLKANQHAHELEQAGEKRWGTDESTFMKILITKSFPHLQQVLNDYEQITGHSIEEAIRNEFSDDMKDGLIALVKNIQNQPGYFAFELCQAMKGLGTNEKDLIRIIVSRSEIDLTLIKQQYEQNYGQSLADNIESECSGSFRDTLIAIIKGN</sequence>
<dbReference type="InterPro" id="IPR018502">
    <property type="entry name" value="Annexin_repeat"/>
</dbReference>
<reference evidence="7" key="2">
    <citation type="submission" date="2022-06" db="UniProtKB">
        <authorList>
            <consortium name="EnsemblMetazoa"/>
        </authorList>
    </citation>
    <scope>IDENTIFICATION</scope>
</reference>
<evidence type="ECO:0000313" key="7">
    <source>
        <dbReference type="EnsemblMetazoa" id="OVOC9267.1"/>
    </source>
</evidence>
<evidence type="ECO:0000256" key="1">
    <source>
        <dbReference type="ARBA" id="ARBA00007831"/>
    </source>
</evidence>
<dbReference type="Pfam" id="PF00191">
    <property type="entry name" value="Annexin"/>
    <property type="match status" value="5"/>
</dbReference>
<dbReference type="OMA" id="QRYREDH"/>
<evidence type="ECO:0000256" key="2">
    <source>
        <dbReference type="ARBA" id="ARBA00022737"/>
    </source>
</evidence>
<dbReference type="AlphaFoldDB" id="A0A8R1Y109"/>
<dbReference type="GO" id="GO:0005634">
    <property type="term" value="C:nucleus"/>
    <property type="evidence" value="ECO:0007669"/>
    <property type="project" value="TreeGrafter"/>
</dbReference>
<dbReference type="Proteomes" id="UP000024404">
    <property type="component" value="Unassembled WGS sequence"/>
</dbReference>
<comment type="domain">
    <text evidence="6">A pair of annexin repeats may form one binding site for calcium and phospholipid.</text>
</comment>
<proteinExistence type="inferred from homology"/>
<dbReference type="FunFam" id="1.10.220.10:FF:000004">
    <property type="entry name" value="Annexin"/>
    <property type="match status" value="1"/>
</dbReference>
<dbReference type="EMBL" id="CMVM020000258">
    <property type="status" value="NOT_ANNOTATED_CDS"/>
    <property type="molecule type" value="Genomic_DNA"/>
</dbReference>
<dbReference type="GO" id="GO:0043395">
    <property type="term" value="F:heparan sulfate proteoglycan binding"/>
    <property type="evidence" value="ECO:0007669"/>
    <property type="project" value="TreeGrafter"/>
</dbReference>
<dbReference type="FunFam" id="1.10.220.10:FF:000001">
    <property type="entry name" value="Annexin"/>
    <property type="match status" value="1"/>
</dbReference>